<evidence type="ECO:0000313" key="7">
    <source>
        <dbReference type="EMBL" id="RLN17286.1"/>
    </source>
</evidence>
<dbReference type="Gene3D" id="1.20.5.4770">
    <property type="match status" value="1"/>
</dbReference>
<gene>
    <name evidence="7" type="ORF">C2845_PM02G45390</name>
</gene>
<evidence type="ECO:0000256" key="2">
    <source>
        <dbReference type="ARBA" id="ARBA00022723"/>
    </source>
</evidence>
<protein>
    <submittedName>
        <fullName evidence="7">Zinc finger A20 and AN1 domain-containing stress-associated protein 7-like</fullName>
    </submittedName>
</protein>
<feature type="domain" description="A20-type" evidence="6">
    <location>
        <begin position="114"/>
        <end position="148"/>
    </location>
</feature>
<keyword evidence="4" id="KW-0862">Zinc</keyword>
<dbReference type="PANTHER" id="PTHR34397:SF23">
    <property type="entry name" value="EXPRESSED PROTEIN"/>
    <property type="match status" value="1"/>
</dbReference>
<feature type="compositionally biased region" description="Low complexity" evidence="5">
    <location>
        <begin position="190"/>
        <end position="206"/>
    </location>
</feature>
<dbReference type="PROSITE" id="PS51036">
    <property type="entry name" value="ZF_A20"/>
    <property type="match status" value="1"/>
</dbReference>
<evidence type="ECO:0000256" key="4">
    <source>
        <dbReference type="ARBA" id="ARBA00022833"/>
    </source>
</evidence>
<keyword evidence="3" id="KW-0863">Zinc-finger</keyword>
<evidence type="ECO:0000256" key="5">
    <source>
        <dbReference type="SAM" id="MobiDB-lite"/>
    </source>
</evidence>
<keyword evidence="8" id="KW-1185">Reference proteome</keyword>
<accession>A0A3L6SBJ9</accession>
<feature type="region of interest" description="Disordered" evidence="5">
    <location>
        <begin position="190"/>
        <end position="225"/>
    </location>
</feature>
<dbReference type="Pfam" id="PF01754">
    <property type="entry name" value="zf-A20"/>
    <property type="match status" value="1"/>
</dbReference>
<dbReference type="SUPFAM" id="SSF57716">
    <property type="entry name" value="Glucocorticoid receptor-like (DNA-binding domain)"/>
    <property type="match status" value="1"/>
</dbReference>
<dbReference type="GO" id="GO:0003677">
    <property type="term" value="F:DNA binding"/>
    <property type="evidence" value="ECO:0007669"/>
    <property type="project" value="InterPro"/>
</dbReference>
<reference evidence="8" key="1">
    <citation type="journal article" date="2019" name="Nat. Commun.">
        <title>The genome of broomcorn millet.</title>
        <authorList>
            <person name="Zou C."/>
            <person name="Miki D."/>
            <person name="Li D."/>
            <person name="Tang Q."/>
            <person name="Xiao L."/>
            <person name="Rajput S."/>
            <person name="Deng P."/>
            <person name="Jia W."/>
            <person name="Huang R."/>
            <person name="Zhang M."/>
            <person name="Sun Y."/>
            <person name="Hu J."/>
            <person name="Fu X."/>
            <person name="Schnable P.S."/>
            <person name="Li F."/>
            <person name="Zhang H."/>
            <person name="Feng B."/>
            <person name="Zhu X."/>
            <person name="Liu R."/>
            <person name="Schnable J.C."/>
            <person name="Zhu J.-K."/>
            <person name="Zhang H."/>
        </authorList>
    </citation>
    <scope>NUCLEOTIDE SEQUENCE [LARGE SCALE GENOMIC DNA]</scope>
</reference>
<dbReference type="SMART" id="SM00259">
    <property type="entry name" value="ZnF_A20"/>
    <property type="match status" value="1"/>
</dbReference>
<comment type="function">
    <text evidence="1">May be involved in environmental stress response.</text>
</comment>
<proteinExistence type="predicted"/>
<dbReference type="Proteomes" id="UP000275267">
    <property type="component" value="Unassembled WGS sequence"/>
</dbReference>
<evidence type="ECO:0000259" key="6">
    <source>
        <dbReference type="PROSITE" id="PS51036"/>
    </source>
</evidence>
<organism evidence="7 8">
    <name type="scientific">Panicum miliaceum</name>
    <name type="common">Proso millet</name>
    <name type="synonym">Broomcorn millet</name>
    <dbReference type="NCBI Taxonomy" id="4540"/>
    <lineage>
        <taxon>Eukaryota</taxon>
        <taxon>Viridiplantae</taxon>
        <taxon>Streptophyta</taxon>
        <taxon>Embryophyta</taxon>
        <taxon>Tracheophyta</taxon>
        <taxon>Spermatophyta</taxon>
        <taxon>Magnoliopsida</taxon>
        <taxon>Liliopsida</taxon>
        <taxon>Poales</taxon>
        <taxon>Poaceae</taxon>
        <taxon>PACMAD clade</taxon>
        <taxon>Panicoideae</taxon>
        <taxon>Panicodae</taxon>
        <taxon>Paniceae</taxon>
        <taxon>Panicinae</taxon>
        <taxon>Panicum</taxon>
        <taxon>Panicum sect. Panicum</taxon>
    </lineage>
</organism>
<evidence type="ECO:0000313" key="8">
    <source>
        <dbReference type="Proteomes" id="UP000275267"/>
    </source>
</evidence>
<keyword evidence="2" id="KW-0479">Metal-binding</keyword>
<dbReference type="GO" id="GO:0008270">
    <property type="term" value="F:zinc ion binding"/>
    <property type="evidence" value="ECO:0007669"/>
    <property type="project" value="UniProtKB-KW"/>
</dbReference>
<evidence type="ECO:0000256" key="1">
    <source>
        <dbReference type="ARBA" id="ARBA00003732"/>
    </source>
</evidence>
<dbReference type="AlphaFoldDB" id="A0A3L6SBJ9"/>
<dbReference type="OrthoDB" id="684243at2759"/>
<dbReference type="STRING" id="4540.A0A3L6SBJ9"/>
<dbReference type="PANTHER" id="PTHR34397">
    <property type="entry name" value="OS05G0237600 PROTEIN"/>
    <property type="match status" value="1"/>
</dbReference>
<comment type="caution">
    <text evidence="7">The sequence shown here is derived from an EMBL/GenBank/DDBJ whole genome shotgun (WGS) entry which is preliminary data.</text>
</comment>
<name>A0A3L6SBJ9_PANMI</name>
<sequence length="297" mass="31944">MRYPGVPMLVYARGAEQATAALRLNLFRSTKATLINCHRRKVAYGVRRVALARVLIKPHPTYPRRCIALDRREQARHARSPTDDVFGHSTHSTTLRTVAMAEKRKSVDVDETGAATAAPCATGCGFFSNPGTGGMCSKCYREHGGAAAPTDERKKMQDVFKTSALAPAAPRDAAPEKKARIITCAAAAVAPSPDGGADAAAAAEPATAKRDDTRRGTHGHGCRCSSTSAASALRLNSFRSTKAMVINGHGYGRFVAASSFKKDDRVEVWAFRRPHEQHLCFVVAKLDGDRRAAINSQ</sequence>
<dbReference type="InterPro" id="IPR002653">
    <property type="entry name" value="Znf_A20"/>
</dbReference>
<dbReference type="EMBL" id="PQIB02000005">
    <property type="protein sequence ID" value="RLN17286.1"/>
    <property type="molecule type" value="Genomic_DNA"/>
</dbReference>
<evidence type="ECO:0000256" key="3">
    <source>
        <dbReference type="ARBA" id="ARBA00022771"/>
    </source>
</evidence>